<dbReference type="PANTHER" id="PTHR43424">
    <property type="entry name" value="LOCUS PUTATIVE PROTEIN 1-RELATED"/>
    <property type="match status" value="1"/>
</dbReference>
<feature type="transmembrane region" description="Helical" evidence="5">
    <location>
        <begin position="176"/>
        <end position="195"/>
    </location>
</feature>
<dbReference type="Proteomes" id="UP000256709">
    <property type="component" value="Unassembled WGS sequence"/>
</dbReference>
<evidence type="ECO:0000256" key="5">
    <source>
        <dbReference type="SAM" id="Phobius"/>
    </source>
</evidence>
<dbReference type="OrthoDB" id="4458823at2"/>
<proteinExistence type="predicted"/>
<dbReference type="InterPro" id="IPR002797">
    <property type="entry name" value="Polysacc_synth"/>
</dbReference>
<feature type="transmembrane region" description="Helical" evidence="5">
    <location>
        <begin position="24"/>
        <end position="42"/>
    </location>
</feature>
<feature type="transmembrane region" description="Helical" evidence="5">
    <location>
        <begin position="83"/>
        <end position="108"/>
    </location>
</feature>
<comment type="subcellular location">
    <subcellularLocation>
        <location evidence="1">Membrane</location>
        <topology evidence="1">Multi-pass membrane protein</topology>
    </subcellularLocation>
</comment>
<feature type="transmembrane region" description="Helical" evidence="5">
    <location>
        <begin position="152"/>
        <end position="170"/>
    </location>
</feature>
<feature type="transmembrane region" description="Helical" evidence="5">
    <location>
        <begin position="331"/>
        <end position="352"/>
    </location>
</feature>
<evidence type="ECO:0000313" key="6">
    <source>
        <dbReference type="EMBL" id="RFA15144.1"/>
    </source>
</evidence>
<protein>
    <submittedName>
        <fullName evidence="6">Uncharacterized protein</fullName>
    </submittedName>
</protein>
<evidence type="ECO:0000313" key="7">
    <source>
        <dbReference type="Proteomes" id="UP000256709"/>
    </source>
</evidence>
<feature type="transmembrane region" description="Helical" evidence="5">
    <location>
        <begin position="364"/>
        <end position="385"/>
    </location>
</feature>
<sequence length="442" mass="47862">MAKITGDSRRALGNGFWNAGQQTLSLGLNAVVGILLVVAVPVDEYGIYSYAVALSSIGVAVMSAGLSGLAVRELVHDREHNAAIVAALTVIREFFALVGFLIIGGISFTSGNNLTIAATLLASTALFGRALNAPELWFLSHLRSSKPAIARISVTAVLFVVRLGLLAFFPNIWVMLVVYSAEGLISSLIIIVMYFRDKSNPGFTKPSFSTMTKLLRRSWPLMLSSLADQANLKASTIIIQAMLGLKSVGIYAAASRLSEISFFLPVVFMNSTFPVLLKVRKEKGADSPEYKSMLQRSYDQAFWVGVLVAVGVIIFGTIIITFVFGPDYDQAIPILYVQAAACPFVFMGAVYSKWIIAEGYLWSSLVRHAFGATINILLNIALIPIMGVEGAAVATLTSYVASSYFASFLGRRSREAGVQMTLAVAWPVRLFRNRFLRPSTPS</sequence>
<organism evidence="6 7">
    <name type="scientific">Subtercola boreus</name>
    <dbReference type="NCBI Taxonomy" id="120213"/>
    <lineage>
        <taxon>Bacteria</taxon>
        <taxon>Bacillati</taxon>
        <taxon>Actinomycetota</taxon>
        <taxon>Actinomycetes</taxon>
        <taxon>Micrococcales</taxon>
        <taxon>Microbacteriaceae</taxon>
        <taxon>Subtercola</taxon>
    </lineage>
</organism>
<dbReference type="RefSeq" id="WP_116281906.1">
    <property type="nucleotide sequence ID" value="NZ_NBXA01000007.1"/>
</dbReference>
<dbReference type="InterPro" id="IPR052556">
    <property type="entry name" value="PolySynth_Transporter"/>
</dbReference>
<reference evidence="6 7" key="1">
    <citation type="submission" date="2017-04" db="EMBL/GenBank/DDBJ databases">
        <title>Comparative genome analysis of Subtercola boreus.</title>
        <authorList>
            <person name="Cho Y.-J."/>
            <person name="Cho A."/>
            <person name="Kim O.-S."/>
            <person name="Lee J.-I."/>
        </authorList>
    </citation>
    <scope>NUCLEOTIDE SEQUENCE [LARGE SCALE GENOMIC DNA]</scope>
    <source>
        <strain evidence="6 7">P27444</strain>
    </source>
</reference>
<gene>
    <name evidence="6" type="ORF">B7R21_03685</name>
</gene>
<keyword evidence="4 5" id="KW-0472">Membrane</keyword>
<feature type="transmembrane region" description="Helical" evidence="5">
    <location>
        <begin position="391"/>
        <end position="410"/>
    </location>
</feature>
<evidence type="ECO:0000256" key="3">
    <source>
        <dbReference type="ARBA" id="ARBA00022989"/>
    </source>
</evidence>
<dbReference type="PANTHER" id="PTHR43424:SF1">
    <property type="entry name" value="LOCUS PUTATIVE PROTEIN 1-RELATED"/>
    <property type="match status" value="1"/>
</dbReference>
<keyword evidence="3 5" id="KW-1133">Transmembrane helix</keyword>
<dbReference type="AlphaFoldDB" id="A0A3E0VYG8"/>
<evidence type="ECO:0000256" key="4">
    <source>
        <dbReference type="ARBA" id="ARBA00023136"/>
    </source>
</evidence>
<dbReference type="GO" id="GO:0016020">
    <property type="term" value="C:membrane"/>
    <property type="evidence" value="ECO:0007669"/>
    <property type="project" value="UniProtKB-SubCell"/>
</dbReference>
<dbReference type="Pfam" id="PF01943">
    <property type="entry name" value="Polysacc_synt"/>
    <property type="match status" value="1"/>
</dbReference>
<dbReference type="EMBL" id="NBXA01000007">
    <property type="protein sequence ID" value="RFA15144.1"/>
    <property type="molecule type" value="Genomic_DNA"/>
</dbReference>
<dbReference type="CDD" id="cd13128">
    <property type="entry name" value="MATE_Wzx_like"/>
    <property type="match status" value="1"/>
</dbReference>
<accession>A0A3E0VYG8</accession>
<comment type="caution">
    <text evidence="6">The sequence shown here is derived from an EMBL/GenBank/DDBJ whole genome shotgun (WGS) entry which is preliminary data.</text>
</comment>
<evidence type="ECO:0000256" key="2">
    <source>
        <dbReference type="ARBA" id="ARBA00022692"/>
    </source>
</evidence>
<feature type="transmembrane region" description="Helical" evidence="5">
    <location>
        <begin position="300"/>
        <end position="325"/>
    </location>
</feature>
<feature type="transmembrane region" description="Helical" evidence="5">
    <location>
        <begin position="114"/>
        <end position="131"/>
    </location>
</feature>
<evidence type="ECO:0000256" key="1">
    <source>
        <dbReference type="ARBA" id="ARBA00004141"/>
    </source>
</evidence>
<feature type="transmembrane region" description="Helical" evidence="5">
    <location>
        <begin position="48"/>
        <end position="71"/>
    </location>
</feature>
<name>A0A3E0VYG8_9MICO</name>
<keyword evidence="2 5" id="KW-0812">Transmembrane</keyword>